<comment type="caution">
    <text evidence="7">The sequence shown here is derived from an EMBL/GenBank/DDBJ whole genome shotgun (WGS) entry which is preliminary data.</text>
</comment>
<dbReference type="CDD" id="cd16380">
    <property type="entry name" value="YitT_C"/>
    <property type="match status" value="1"/>
</dbReference>
<evidence type="ECO:0000256" key="2">
    <source>
        <dbReference type="ARBA" id="ARBA00022475"/>
    </source>
</evidence>
<dbReference type="AlphaFoldDB" id="A0A8I0L1M3"/>
<gene>
    <name evidence="7" type="ORF">GUH15_07910</name>
</gene>
<organism evidence="7 8">
    <name type="scientific">Xanthomonas citri pv. citri</name>
    <dbReference type="NCBI Taxonomy" id="611301"/>
    <lineage>
        <taxon>Bacteria</taxon>
        <taxon>Pseudomonadati</taxon>
        <taxon>Pseudomonadota</taxon>
        <taxon>Gammaproteobacteria</taxon>
        <taxon>Lysobacterales</taxon>
        <taxon>Lysobacteraceae</taxon>
        <taxon>Xanthomonas</taxon>
    </lineage>
</organism>
<keyword evidence="5" id="KW-0472">Membrane</keyword>
<feature type="domain" description="DUF2179" evidence="6">
    <location>
        <begin position="2"/>
        <end position="42"/>
    </location>
</feature>
<dbReference type="PANTHER" id="PTHR33545:SF4">
    <property type="entry name" value="UPF0750 MEMBRANE PROTEIN YXKD"/>
    <property type="match status" value="1"/>
</dbReference>
<dbReference type="InterPro" id="IPR019264">
    <property type="entry name" value="DUF2179"/>
</dbReference>
<dbReference type="EMBL" id="JAABFR010000559">
    <property type="protein sequence ID" value="MBD4335980.1"/>
    <property type="molecule type" value="Genomic_DNA"/>
</dbReference>
<proteinExistence type="predicted"/>
<evidence type="ECO:0000256" key="5">
    <source>
        <dbReference type="ARBA" id="ARBA00023136"/>
    </source>
</evidence>
<dbReference type="Proteomes" id="UP000653002">
    <property type="component" value="Unassembled WGS sequence"/>
</dbReference>
<sequence>REEKDVLYVVISKTQVSKAKRLIKQIDKDAFLVIHDVRDVYGNGFLADE</sequence>
<dbReference type="PANTHER" id="PTHR33545">
    <property type="entry name" value="UPF0750 MEMBRANE PROTEIN YITT-RELATED"/>
    <property type="match status" value="1"/>
</dbReference>
<reference evidence="7" key="1">
    <citation type="submission" date="2020-01" db="EMBL/GenBank/DDBJ databases">
        <authorList>
            <person name="Richard D."/>
        </authorList>
    </citation>
    <scope>NUCLEOTIDE SEQUENCE</scope>
    <source>
        <strain evidence="7">JP541</strain>
    </source>
</reference>
<dbReference type="InterPro" id="IPR015867">
    <property type="entry name" value="N-reg_PII/ATP_PRibTrfase_C"/>
</dbReference>
<dbReference type="Gene3D" id="3.30.70.120">
    <property type="match status" value="1"/>
</dbReference>
<evidence type="ECO:0000256" key="3">
    <source>
        <dbReference type="ARBA" id="ARBA00022692"/>
    </source>
</evidence>
<dbReference type="GO" id="GO:0005886">
    <property type="term" value="C:plasma membrane"/>
    <property type="evidence" value="ECO:0007669"/>
    <property type="project" value="UniProtKB-SubCell"/>
</dbReference>
<evidence type="ECO:0000259" key="6">
    <source>
        <dbReference type="Pfam" id="PF10035"/>
    </source>
</evidence>
<evidence type="ECO:0000313" key="8">
    <source>
        <dbReference type="Proteomes" id="UP000653002"/>
    </source>
</evidence>
<dbReference type="Pfam" id="PF10035">
    <property type="entry name" value="DUF2179"/>
    <property type="match status" value="1"/>
</dbReference>
<evidence type="ECO:0000256" key="1">
    <source>
        <dbReference type="ARBA" id="ARBA00004651"/>
    </source>
</evidence>
<comment type="subcellular location">
    <subcellularLocation>
        <location evidence="1">Cell membrane</location>
        <topology evidence="1">Multi-pass membrane protein</topology>
    </subcellularLocation>
</comment>
<keyword evidence="3" id="KW-0812">Transmembrane</keyword>
<accession>A0A8I0L1M3</accession>
<keyword evidence="4" id="KW-1133">Transmembrane helix</keyword>
<evidence type="ECO:0000313" key="7">
    <source>
        <dbReference type="EMBL" id="MBD4335980.1"/>
    </source>
</evidence>
<keyword evidence="2" id="KW-1003">Cell membrane</keyword>
<name>A0A8I0L1M3_XANCI</name>
<dbReference type="InterPro" id="IPR051461">
    <property type="entry name" value="UPF0750_membrane"/>
</dbReference>
<feature type="non-terminal residue" evidence="7">
    <location>
        <position position="1"/>
    </location>
</feature>
<evidence type="ECO:0000256" key="4">
    <source>
        <dbReference type="ARBA" id="ARBA00022989"/>
    </source>
</evidence>
<protein>
    <submittedName>
        <fullName evidence="7">DUF2179 domain-containing protein</fullName>
    </submittedName>
</protein>